<feature type="domain" description="Integrase catalytic" evidence="1">
    <location>
        <begin position="110"/>
        <end position="268"/>
    </location>
</feature>
<evidence type="ECO:0000259" key="1">
    <source>
        <dbReference type="PROSITE" id="PS50994"/>
    </source>
</evidence>
<dbReference type="GO" id="GO:0015074">
    <property type="term" value="P:DNA integration"/>
    <property type="evidence" value="ECO:0007669"/>
    <property type="project" value="InterPro"/>
</dbReference>
<gene>
    <name evidence="2" type="ORF">LCGC14_2361580</name>
</gene>
<dbReference type="PANTHER" id="PTHR46889">
    <property type="entry name" value="TRANSPOSASE INSF FOR INSERTION SEQUENCE IS3B-RELATED"/>
    <property type="match status" value="1"/>
</dbReference>
<comment type="caution">
    <text evidence="2">The sequence shown here is derived from an EMBL/GenBank/DDBJ whole genome shotgun (WGS) entry which is preliminary data.</text>
</comment>
<proteinExistence type="predicted"/>
<dbReference type="InterPro" id="IPR001584">
    <property type="entry name" value="Integrase_cat-core"/>
</dbReference>
<dbReference type="InterPro" id="IPR050900">
    <property type="entry name" value="Transposase_IS3/IS150/IS904"/>
</dbReference>
<sequence>MIRDKDTLFSFRKQCELLSLNRAGLYYKPTTISSEDLQLMRAIDEEYLKHPFYGRRRMTFAMRSKGFLIGPKKIRSMMKHMGLEAIYPKPNLSKPNKMHKKYPYLLKQVIINRPNQAWAGDITYIPMPKGFGYLFAIIDWYSRYVISWELSNLLDTDFCIQALQTGFIKEKPEIFNTDQGVQFTSIQFTEELKKNGVQISMDGKGRAFDNIFIERLWRSVKYEDIYPKGYENLLEVQKGLKEYFNFYNKERPHQSLDYRTPEDVYQNK</sequence>
<organism evidence="2">
    <name type="scientific">marine sediment metagenome</name>
    <dbReference type="NCBI Taxonomy" id="412755"/>
    <lineage>
        <taxon>unclassified sequences</taxon>
        <taxon>metagenomes</taxon>
        <taxon>ecological metagenomes</taxon>
    </lineage>
</organism>
<dbReference type="InterPro" id="IPR012337">
    <property type="entry name" value="RNaseH-like_sf"/>
</dbReference>
<dbReference type="GO" id="GO:0003676">
    <property type="term" value="F:nucleic acid binding"/>
    <property type="evidence" value="ECO:0007669"/>
    <property type="project" value="InterPro"/>
</dbReference>
<dbReference type="SUPFAM" id="SSF53098">
    <property type="entry name" value="Ribonuclease H-like"/>
    <property type="match status" value="1"/>
</dbReference>
<dbReference type="NCBIfam" id="NF033516">
    <property type="entry name" value="transpos_IS3"/>
    <property type="match status" value="1"/>
</dbReference>
<protein>
    <recommendedName>
        <fullName evidence="1">Integrase catalytic domain-containing protein</fullName>
    </recommendedName>
</protein>
<dbReference type="PROSITE" id="PS50994">
    <property type="entry name" value="INTEGRASE"/>
    <property type="match status" value="1"/>
</dbReference>
<accession>A0A0F9C6C2</accession>
<dbReference type="PANTHER" id="PTHR46889:SF5">
    <property type="entry name" value="INTEGRASE PROTEIN"/>
    <property type="match status" value="1"/>
</dbReference>
<dbReference type="Pfam" id="PF13276">
    <property type="entry name" value="HTH_21"/>
    <property type="match status" value="1"/>
</dbReference>
<dbReference type="InterPro" id="IPR048020">
    <property type="entry name" value="Transpos_IS3"/>
</dbReference>
<dbReference type="InterPro" id="IPR025948">
    <property type="entry name" value="HTH-like_dom"/>
</dbReference>
<dbReference type="AlphaFoldDB" id="A0A0F9C6C2"/>
<name>A0A0F9C6C2_9ZZZZ</name>
<dbReference type="Pfam" id="PF00665">
    <property type="entry name" value="rve"/>
    <property type="match status" value="1"/>
</dbReference>
<dbReference type="EMBL" id="LAZR01034607">
    <property type="protein sequence ID" value="KKL44848.1"/>
    <property type="molecule type" value="Genomic_DNA"/>
</dbReference>
<dbReference type="Gene3D" id="3.30.420.10">
    <property type="entry name" value="Ribonuclease H-like superfamily/Ribonuclease H"/>
    <property type="match status" value="1"/>
</dbReference>
<evidence type="ECO:0000313" key="2">
    <source>
        <dbReference type="EMBL" id="KKL44848.1"/>
    </source>
</evidence>
<reference evidence="2" key="1">
    <citation type="journal article" date="2015" name="Nature">
        <title>Complex archaea that bridge the gap between prokaryotes and eukaryotes.</title>
        <authorList>
            <person name="Spang A."/>
            <person name="Saw J.H."/>
            <person name="Jorgensen S.L."/>
            <person name="Zaremba-Niedzwiedzka K."/>
            <person name="Martijn J."/>
            <person name="Lind A.E."/>
            <person name="van Eijk R."/>
            <person name="Schleper C."/>
            <person name="Guy L."/>
            <person name="Ettema T.J."/>
        </authorList>
    </citation>
    <scope>NUCLEOTIDE SEQUENCE</scope>
</reference>
<dbReference type="InterPro" id="IPR036397">
    <property type="entry name" value="RNaseH_sf"/>
</dbReference>